<keyword evidence="2" id="KW-1185">Reference proteome</keyword>
<evidence type="ECO:0000313" key="1">
    <source>
        <dbReference type="EMBL" id="DBA27139.1"/>
    </source>
</evidence>
<evidence type="ECO:0000313" key="2">
    <source>
        <dbReference type="Proteomes" id="UP001181693"/>
    </source>
</evidence>
<reference evidence="1" key="1">
    <citation type="thesis" date="2020" institute="ProQuest LLC" country="789 East Eisenhower Parkway, Ann Arbor, MI, USA">
        <title>Comparative Genomics and Chromosome Evolution.</title>
        <authorList>
            <person name="Mudd A.B."/>
        </authorList>
    </citation>
    <scope>NUCLEOTIDE SEQUENCE</scope>
    <source>
        <strain evidence="1">1538</strain>
        <tissue evidence="1">Blood</tissue>
    </source>
</reference>
<dbReference type="Proteomes" id="UP001181693">
    <property type="component" value="Unassembled WGS sequence"/>
</dbReference>
<comment type="caution">
    <text evidence="1">The sequence shown here is derived from an EMBL/GenBank/DDBJ whole genome shotgun (WGS) entry which is preliminary data.</text>
</comment>
<dbReference type="AlphaFoldDB" id="A0AAV3AIG1"/>
<proteinExistence type="predicted"/>
<accession>A0AAV3AIG1</accession>
<organism evidence="1 2">
    <name type="scientific">Pyxicephalus adspersus</name>
    <name type="common">African bullfrog</name>
    <dbReference type="NCBI Taxonomy" id="30357"/>
    <lineage>
        <taxon>Eukaryota</taxon>
        <taxon>Metazoa</taxon>
        <taxon>Chordata</taxon>
        <taxon>Craniata</taxon>
        <taxon>Vertebrata</taxon>
        <taxon>Euteleostomi</taxon>
        <taxon>Amphibia</taxon>
        <taxon>Batrachia</taxon>
        <taxon>Anura</taxon>
        <taxon>Neobatrachia</taxon>
        <taxon>Ranoidea</taxon>
        <taxon>Pyxicephalidae</taxon>
        <taxon>Pyxicephalinae</taxon>
        <taxon>Pyxicephalus</taxon>
    </lineage>
</organism>
<gene>
    <name evidence="1" type="ORF">GDO54_011314</name>
</gene>
<dbReference type="EMBL" id="DYDO01000004">
    <property type="protein sequence ID" value="DBA27139.1"/>
    <property type="molecule type" value="Genomic_DNA"/>
</dbReference>
<protein>
    <submittedName>
        <fullName evidence="1">Uncharacterized protein</fullName>
    </submittedName>
</protein>
<sequence length="85" mass="9581">MTAVLAFPQSSILLYVDIRDLFCLWLVVNKTGSKFKSVYQIQVKTHWGIHSSALHPKLQTTNGWMYVLPLPSLTNGPISLNLLIL</sequence>
<name>A0AAV3AIG1_PYXAD</name>